<comment type="function">
    <text evidence="5">Catalyzes the phosphorylation of the 3'-hydroxyl group of dephosphocoenzyme A to form coenzyme A.</text>
</comment>
<sequence>MSEYIVGVTGGIASGKTTVTDLFSDLGVDVIDADIIARQVVEPETVAFNKIKKHFGKQVVDGKGNLNRAWLRKHVFADPSEKEWLNQLLHPIIRQEMQVQCQQATSDYCILCAPLLIENKLVHLVKRVLVVDVPPDIQLQRAINRDGSAEKTIQQIIEAQCERETRLAAADDVIDNSNDEASIVAQVKTLHAQYLKYAST</sequence>
<comment type="catalytic activity">
    <reaction evidence="5">
        <text>3'-dephospho-CoA + ATP = ADP + CoA + H(+)</text>
        <dbReference type="Rhea" id="RHEA:18245"/>
        <dbReference type="ChEBI" id="CHEBI:15378"/>
        <dbReference type="ChEBI" id="CHEBI:30616"/>
        <dbReference type="ChEBI" id="CHEBI:57287"/>
        <dbReference type="ChEBI" id="CHEBI:57328"/>
        <dbReference type="ChEBI" id="CHEBI:456216"/>
        <dbReference type="EC" id="2.7.1.24"/>
    </reaction>
</comment>
<dbReference type="SUPFAM" id="SSF52540">
    <property type="entry name" value="P-loop containing nucleoside triphosphate hydrolases"/>
    <property type="match status" value="1"/>
</dbReference>
<dbReference type="CDD" id="cd02022">
    <property type="entry name" value="DPCK"/>
    <property type="match status" value="1"/>
</dbReference>
<accession>A0ABV7FR23</accession>
<reference evidence="8" key="1">
    <citation type="journal article" date="2019" name="Int. J. Syst. Evol. Microbiol.">
        <title>The Global Catalogue of Microorganisms (GCM) 10K type strain sequencing project: providing services to taxonomists for standard genome sequencing and annotation.</title>
        <authorList>
            <consortium name="The Broad Institute Genomics Platform"/>
            <consortium name="The Broad Institute Genome Sequencing Center for Infectious Disease"/>
            <person name="Wu L."/>
            <person name="Ma J."/>
        </authorList>
    </citation>
    <scope>NUCLEOTIDE SEQUENCE [LARGE SCALE GENOMIC DNA]</scope>
    <source>
        <strain evidence="8">KCTC 52473</strain>
    </source>
</reference>
<evidence type="ECO:0000256" key="2">
    <source>
        <dbReference type="ARBA" id="ARBA00022741"/>
    </source>
</evidence>
<evidence type="ECO:0000256" key="4">
    <source>
        <dbReference type="ARBA" id="ARBA00022993"/>
    </source>
</evidence>
<proteinExistence type="inferred from homology"/>
<dbReference type="EC" id="2.7.1.24" evidence="5 6"/>
<dbReference type="GO" id="GO:0004140">
    <property type="term" value="F:dephospho-CoA kinase activity"/>
    <property type="evidence" value="ECO:0007669"/>
    <property type="project" value="UniProtKB-EC"/>
</dbReference>
<organism evidence="7 8">
    <name type="scientific">Agaribacter flavus</name>
    <dbReference type="NCBI Taxonomy" id="1902781"/>
    <lineage>
        <taxon>Bacteria</taxon>
        <taxon>Pseudomonadati</taxon>
        <taxon>Pseudomonadota</taxon>
        <taxon>Gammaproteobacteria</taxon>
        <taxon>Alteromonadales</taxon>
        <taxon>Alteromonadaceae</taxon>
        <taxon>Agaribacter</taxon>
    </lineage>
</organism>
<keyword evidence="5 7" id="KW-0418">Kinase</keyword>
<evidence type="ECO:0000256" key="6">
    <source>
        <dbReference type="NCBIfam" id="TIGR00152"/>
    </source>
</evidence>
<comment type="pathway">
    <text evidence="5">Cofactor biosynthesis; coenzyme A biosynthesis; CoA from (R)-pantothenate: step 5/5.</text>
</comment>
<protein>
    <recommendedName>
        <fullName evidence="5 6">Dephospho-CoA kinase</fullName>
        <ecNumber evidence="5 6">2.7.1.24</ecNumber>
    </recommendedName>
    <alternativeName>
        <fullName evidence="5">Dephosphocoenzyme A kinase</fullName>
    </alternativeName>
</protein>
<dbReference type="NCBIfam" id="TIGR00152">
    <property type="entry name" value="dephospho-CoA kinase"/>
    <property type="match status" value="1"/>
</dbReference>
<dbReference type="PANTHER" id="PTHR10695:SF46">
    <property type="entry name" value="BIFUNCTIONAL COENZYME A SYNTHASE-RELATED"/>
    <property type="match status" value="1"/>
</dbReference>
<keyword evidence="2 5" id="KW-0547">Nucleotide-binding</keyword>
<evidence type="ECO:0000256" key="1">
    <source>
        <dbReference type="ARBA" id="ARBA00009018"/>
    </source>
</evidence>
<comment type="subcellular location">
    <subcellularLocation>
        <location evidence="5">Cytoplasm</location>
    </subcellularLocation>
</comment>
<evidence type="ECO:0000313" key="7">
    <source>
        <dbReference type="EMBL" id="MFC3120942.1"/>
    </source>
</evidence>
<gene>
    <name evidence="5 7" type="primary">coaE</name>
    <name evidence="7" type="ORF">ACFOHL_04885</name>
</gene>
<feature type="binding site" evidence="5">
    <location>
        <begin position="13"/>
        <end position="18"/>
    </location>
    <ligand>
        <name>ATP</name>
        <dbReference type="ChEBI" id="CHEBI:30616"/>
    </ligand>
</feature>
<keyword evidence="5" id="KW-0963">Cytoplasm</keyword>
<comment type="similarity">
    <text evidence="1 5">Belongs to the CoaE family.</text>
</comment>
<dbReference type="HAMAP" id="MF_00376">
    <property type="entry name" value="Dephospho_CoA_kinase"/>
    <property type="match status" value="1"/>
</dbReference>
<dbReference type="PROSITE" id="PS51219">
    <property type="entry name" value="DPCK"/>
    <property type="match status" value="1"/>
</dbReference>
<evidence type="ECO:0000313" key="8">
    <source>
        <dbReference type="Proteomes" id="UP001595478"/>
    </source>
</evidence>
<keyword evidence="4 5" id="KW-0173">Coenzyme A biosynthesis</keyword>
<dbReference type="Pfam" id="PF01121">
    <property type="entry name" value="CoaE"/>
    <property type="match status" value="1"/>
</dbReference>
<name>A0ABV7FR23_9ALTE</name>
<keyword evidence="8" id="KW-1185">Reference proteome</keyword>
<dbReference type="EMBL" id="JBHRSW010000006">
    <property type="protein sequence ID" value="MFC3120942.1"/>
    <property type="molecule type" value="Genomic_DNA"/>
</dbReference>
<evidence type="ECO:0000256" key="5">
    <source>
        <dbReference type="HAMAP-Rule" id="MF_00376"/>
    </source>
</evidence>
<dbReference type="InterPro" id="IPR001977">
    <property type="entry name" value="Depp_CoAkinase"/>
</dbReference>
<evidence type="ECO:0000256" key="3">
    <source>
        <dbReference type="ARBA" id="ARBA00022840"/>
    </source>
</evidence>
<comment type="caution">
    <text evidence="7">The sequence shown here is derived from an EMBL/GenBank/DDBJ whole genome shotgun (WGS) entry which is preliminary data.</text>
</comment>
<dbReference type="Gene3D" id="3.40.50.300">
    <property type="entry name" value="P-loop containing nucleotide triphosphate hydrolases"/>
    <property type="match status" value="1"/>
</dbReference>
<keyword evidence="5 7" id="KW-0808">Transferase</keyword>
<dbReference type="Proteomes" id="UP001595478">
    <property type="component" value="Unassembled WGS sequence"/>
</dbReference>
<dbReference type="RefSeq" id="WP_376919082.1">
    <property type="nucleotide sequence ID" value="NZ_JBHRSW010000006.1"/>
</dbReference>
<keyword evidence="3 5" id="KW-0067">ATP-binding</keyword>
<dbReference type="PANTHER" id="PTHR10695">
    <property type="entry name" value="DEPHOSPHO-COA KINASE-RELATED"/>
    <property type="match status" value="1"/>
</dbReference>
<dbReference type="InterPro" id="IPR027417">
    <property type="entry name" value="P-loop_NTPase"/>
</dbReference>